<dbReference type="InterPro" id="IPR041677">
    <property type="entry name" value="DNA2/NAM7_AAA_11"/>
</dbReference>
<feature type="domain" description="DNA2/NAM7 helicase helicase" evidence="2">
    <location>
        <begin position="67"/>
        <end position="167"/>
    </location>
</feature>
<evidence type="ECO:0000313" key="3">
    <source>
        <dbReference type="EMBL" id="KAL1399800.1"/>
    </source>
</evidence>
<dbReference type="SUPFAM" id="SSF52540">
    <property type="entry name" value="P-loop containing nucleoside triphosphate hydrolases"/>
    <property type="match status" value="1"/>
</dbReference>
<gene>
    <name evidence="3" type="ORF">pipiens_007938</name>
</gene>
<organism evidence="3 4">
    <name type="scientific">Culex pipiens pipiens</name>
    <name type="common">Northern house mosquito</name>
    <dbReference type="NCBI Taxonomy" id="38569"/>
    <lineage>
        <taxon>Eukaryota</taxon>
        <taxon>Metazoa</taxon>
        <taxon>Ecdysozoa</taxon>
        <taxon>Arthropoda</taxon>
        <taxon>Hexapoda</taxon>
        <taxon>Insecta</taxon>
        <taxon>Pterygota</taxon>
        <taxon>Neoptera</taxon>
        <taxon>Endopterygota</taxon>
        <taxon>Diptera</taxon>
        <taxon>Nematocera</taxon>
        <taxon>Culicoidea</taxon>
        <taxon>Culicidae</taxon>
        <taxon>Culicinae</taxon>
        <taxon>Culicini</taxon>
        <taxon>Culex</taxon>
        <taxon>Culex</taxon>
    </lineage>
</organism>
<dbReference type="PANTHER" id="PTHR10887:SF365">
    <property type="entry name" value="HELICASE WITH ZINC FINGER DOMAIN-RELATED"/>
    <property type="match status" value="1"/>
</dbReference>
<reference evidence="3 4" key="1">
    <citation type="submission" date="2024-05" db="EMBL/GenBank/DDBJ databases">
        <title>Culex pipiens pipiens assembly and annotation.</title>
        <authorList>
            <person name="Alout H."/>
            <person name="Durand T."/>
        </authorList>
    </citation>
    <scope>NUCLEOTIDE SEQUENCE [LARGE SCALE GENOMIC DNA]</scope>
    <source>
        <strain evidence="3">HA-2024</strain>
        <tissue evidence="3">Whole body</tissue>
    </source>
</reference>
<name>A0ABD1DKQ6_CULPP</name>
<evidence type="ECO:0000313" key="4">
    <source>
        <dbReference type="Proteomes" id="UP001562425"/>
    </source>
</evidence>
<evidence type="ECO:0000259" key="2">
    <source>
        <dbReference type="Pfam" id="PF13086"/>
    </source>
</evidence>
<accession>A0ABD1DKQ6</accession>
<feature type="chain" id="PRO_5044877327" description="DNA2/NAM7 helicase helicase domain-containing protein" evidence="1">
    <location>
        <begin position="19"/>
        <end position="190"/>
    </location>
</feature>
<dbReference type="InterPro" id="IPR045055">
    <property type="entry name" value="DNA2/NAM7-like"/>
</dbReference>
<proteinExistence type="predicted"/>
<keyword evidence="1" id="KW-0732">Signal</keyword>
<dbReference type="PANTHER" id="PTHR10887">
    <property type="entry name" value="DNA2/NAM7 HELICASE FAMILY"/>
    <property type="match status" value="1"/>
</dbReference>
<keyword evidence="4" id="KW-1185">Reference proteome</keyword>
<dbReference type="Gene3D" id="3.40.50.300">
    <property type="entry name" value="P-loop containing nucleotide triphosphate hydrolases"/>
    <property type="match status" value="1"/>
</dbReference>
<comment type="caution">
    <text evidence="3">The sequence shown here is derived from an EMBL/GenBank/DDBJ whole genome shotgun (WGS) entry which is preliminary data.</text>
</comment>
<dbReference type="InterPro" id="IPR027417">
    <property type="entry name" value="P-loop_NTPase"/>
</dbReference>
<dbReference type="EMBL" id="JBEHCU010005450">
    <property type="protein sequence ID" value="KAL1399800.1"/>
    <property type="molecule type" value="Genomic_DNA"/>
</dbReference>
<feature type="signal peptide" evidence="1">
    <location>
        <begin position="1"/>
        <end position="18"/>
    </location>
</feature>
<dbReference type="Proteomes" id="UP001562425">
    <property type="component" value="Unassembled WGS sequence"/>
</dbReference>
<protein>
    <recommendedName>
        <fullName evidence="2">DNA2/NAM7 helicase helicase domain-containing protein</fullName>
    </recommendedName>
</protein>
<dbReference type="AlphaFoldDB" id="A0ABD1DKQ6"/>
<evidence type="ECO:0000256" key="1">
    <source>
        <dbReference type="SAM" id="SignalP"/>
    </source>
</evidence>
<dbReference type="Pfam" id="PF13086">
    <property type="entry name" value="AAA_11"/>
    <property type="match status" value="1"/>
</dbReference>
<sequence>MFLVAALRLNFFGSSVLGGAFRQSGEDIRTCVIEKIADFRIFPDIYLEPSIPWTPQCQWDASLDPKLNSNQKETVVAITTPITVALPPILLIGPFGTGKTYTLAQAIRKLLLQPELKILIGTHSNSASDLYIKDYLHPWVEEDGGEEAKPLRVYYHKRWVATVNSIVQKAMECEAIMPQKIRIVLAGDHM</sequence>